<feature type="transmembrane region" description="Helical" evidence="1">
    <location>
        <begin position="127"/>
        <end position="143"/>
    </location>
</feature>
<feature type="transmembrane region" description="Helical" evidence="1">
    <location>
        <begin position="63"/>
        <end position="82"/>
    </location>
</feature>
<feature type="transmembrane region" description="Helical" evidence="1">
    <location>
        <begin position="176"/>
        <end position="195"/>
    </location>
</feature>
<sequence>MTAPVQPAPPPADERKPLLGVHSSVAMATLRWAFIVATSVFAFHRTLFSLIDTTRHGGMNGYVWMVAFASLLAAAGLAIHNRTELPIHDRQTDIIVAIMGLVLALLLHGVLLQRYALYFDLLRLDLVAWWLFMLSASIALFGLRPVTRFGWAWLLLLAVFPLPYHIFVLVLGGSHVAAAMGTLLVAAAGTAIAVGRHWGRGLIGALSSWVAGLTVLVLMYVFFRGASLLAYQLIPAMTAIVVAASAMFLLTRRGRPIRVLYRKIEPLAAKQVWSAVPLVLVVAVALSFVRLPDSGVPEPARIAGTNPSTSLRAPAGWHVAATRTYPWVARIHGEGGELVRQEMVADHRDPRFDKFARPRAVVVDTITTPRPASLSLFPARMPYRVNGVRISTPRQVDLGHGISGTLLTAVDDEILITWDALEWTWTNGSVAQRIVIIAVDNHDDDAPFPQPTGGIVRTLNSMFTILFRGNTAATDTNPVIKDEVLLTEFGRALADAQLEDQRTER</sequence>
<organism evidence="2 3">
    <name type="scientific">[Mycobacterium] fortunisiensis</name>
    <dbReference type="NCBI Taxonomy" id="2600579"/>
    <lineage>
        <taxon>Bacteria</taxon>
        <taxon>Bacillati</taxon>
        <taxon>Actinomycetota</taxon>
        <taxon>Actinomycetes</taxon>
        <taxon>Mycobacteriales</taxon>
        <taxon>Mycobacteriaceae</taxon>
        <taxon>Mycolicibacterium</taxon>
    </lineage>
</organism>
<proteinExistence type="predicted"/>
<feature type="transmembrane region" description="Helical" evidence="1">
    <location>
        <begin position="94"/>
        <end position="115"/>
    </location>
</feature>
<dbReference type="Proteomes" id="UP000812982">
    <property type="component" value="Unassembled WGS sequence"/>
</dbReference>
<evidence type="ECO:0000256" key="1">
    <source>
        <dbReference type="SAM" id="Phobius"/>
    </source>
</evidence>
<keyword evidence="1" id="KW-1133">Transmembrane helix</keyword>
<evidence type="ECO:0000313" key="2">
    <source>
        <dbReference type="EMBL" id="MBU9763681.1"/>
    </source>
</evidence>
<accession>A0ABS6KJB5</accession>
<dbReference type="EMBL" id="VOMB01000010">
    <property type="protein sequence ID" value="MBU9763681.1"/>
    <property type="molecule type" value="Genomic_DNA"/>
</dbReference>
<dbReference type="RefSeq" id="WP_217155703.1">
    <property type="nucleotide sequence ID" value="NZ_VOMB01000010.1"/>
</dbReference>
<feature type="transmembrane region" description="Helical" evidence="1">
    <location>
        <begin position="272"/>
        <end position="291"/>
    </location>
</feature>
<gene>
    <name evidence="2" type="ORF">FR943_07490</name>
</gene>
<feature type="transmembrane region" description="Helical" evidence="1">
    <location>
        <begin position="25"/>
        <end position="43"/>
    </location>
</feature>
<reference evidence="2 3" key="1">
    <citation type="journal article" date="2021" name="Sci. Rep.">
        <title>Phenotypic and genomic hallmarks of a novel, potentially pathogenic rapidly growing Mycobacterium species related to the Mycobacterium fortuitum complex.</title>
        <authorList>
            <person name="Gharbi R."/>
            <person name="Khanna V."/>
            <person name="Frigui W."/>
            <person name="Mhenni B."/>
            <person name="Brosch R."/>
            <person name="Mardassi H."/>
        </authorList>
    </citation>
    <scope>NUCLEOTIDE SEQUENCE [LARGE SCALE GENOMIC DNA]</scope>
    <source>
        <strain evidence="2 3">TNTM28</strain>
    </source>
</reference>
<comment type="caution">
    <text evidence="2">The sequence shown here is derived from an EMBL/GenBank/DDBJ whole genome shotgun (WGS) entry which is preliminary data.</text>
</comment>
<feature type="transmembrane region" description="Helical" evidence="1">
    <location>
        <begin position="202"/>
        <end position="223"/>
    </location>
</feature>
<protein>
    <submittedName>
        <fullName evidence="2">Uncharacterized protein</fullName>
    </submittedName>
</protein>
<name>A0ABS6KJB5_9MYCO</name>
<keyword evidence="1" id="KW-0472">Membrane</keyword>
<keyword evidence="1" id="KW-0812">Transmembrane</keyword>
<feature type="transmembrane region" description="Helical" evidence="1">
    <location>
        <begin position="229"/>
        <end position="251"/>
    </location>
</feature>
<keyword evidence="3" id="KW-1185">Reference proteome</keyword>
<feature type="transmembrane region" description="Helical" evidence="1">
    <location>
        <begin position="150"/>
        <end position="170"/>
    </location>
</feature>
<evidence type="ECO:0000313" key="3">
    <source>
        <dbReference type="Proteomes" id="UP000812982"/>
    </source>
</evidence>